<accession>A0A5N5E089</accession>
<evidence type="ECO:0000313" key="1">
    <source>
        <dbReference type="EMBL" id="KAB2581644.1"/>
    </source>
</evidence>
<feature type="non-terminal residue" evidence="1">
    <location>
        <position position="1"/>
    </location>
</feature>
<gene>
    <name evidence="1" type="ORF">BS297_29780</name>
</gene>
<comment type="caution">
    <text evidence="1">The sequence shown here is derived from an EMBL/GenBank/DDBJ whole genome shotgun (WGS) entry which is preliminary data.</text>
</comment>
<organism evidence="1 2">
    <name type="scientific">Rhodococcus erythropolis</name>
    <name type="common">Arthrobacter picolinophilus</name>
    <dbReference type="NCBI Taxonomy" id="1833"/>
    <lineage>
        <taxon>Bacteria</taxon>
        <taxon>Bacillati</taxon>
        <taxon>Actinomycetota</taxon>
        <taxon>Actinomycetes</taxon>
        <taxon>Mycobacteriales</taxon>
        <taxon>Nocardiaceae</taxon>
        <taxon>Rhodococcus</taxon>
        <taxon>Rhodococcus erythropolis group</taxon>
    </lineage>
</organism>
<evidence type="ECO:0000313" key="2">
    <source>
        <dbReference type="Proteomes" id="UP000325576"/>
    </source>
</evidence>
<reference evidence="1 2" key="1">
    <citation type="journal article" date="2017" name="Poromechanics V (2013)">
        <title>Genomic Characterization of the Arsenic-Tolerant Actinobacterium, &lt;i&gt;Rhodococcus erythropolis&lt;/i&gt; S43.</title>
        <authorList>
            <person name="Retamal-Morales G."/>
            <person name="Mehnert M."/>
            <person name="Schwabe R."/>
            <person name="Tischler D."/>
            <person name="Schloemann M."/>
            <person name="Levican G.J."/>
        </authorList>
    </citation>
    <scope>NUCLEOTIDE SEQUENCE [LARGE SCALE GENOMIC DNA]</scope>
    <source>
        <strain evidence="1 2">S43</strain>
    </source>
</reference>
<sequence>LPSANEMQEITKADEAYFLAPYYKSPRHTIQLEFDPYVRNMNKEIAKGTKRAAASGNKLPVAARAAAHELEKADRA</sequence>
<dbReference type="Proteomes" id="UP000325576">
    <property type="component" value="Unassembled WGS sequence"/>
</dbReference>
<protein>
    <submittedName>
        <fullName evidence="1">Uncharacterized protein</fullName>
    </submittedName>
</protein>
<name>A0A5N5E089_RHOER</name>
<proteinExistence type="predicted"/>
<dbReference type="EMBL" id="MRBO01000814">
    <property type="protein sequence ID" value="KAB2581644.1"/>
    <property type="molecule type" value="Genomic_DNA"/>
</dbReference>
<dbReference type="AlphaFoldDB" id="A0A5N5E089"/>